<organism evidence="1 2">
    <name type="scientific">Armillaria luteobubalina</name>
    <dbReference type="NCBI Taxonomy" id="153913"/>
    <lineage>
        <taxon>Eukaryota</taxon>
        <taxon>Fungi</taxon>
        <taxon>Dikarya</taxon>
        <taxon>Basidiomycota</taxon>
        <taxon>Agaricomycotina</taxon>
        <taxon>Agaricomycetes</taxon>
        <taxon>Agaricomycetidae</taxon>
        <taxon>Agaricales</taxon>
        <taxon>Marasmiineae</taxon>
        <taxon>Physalacriaceae</taxon>
        <taxon>Armillaria</taxon>
    </lineage>
</organism>
<evidence type="ECO:0008006" key="3">
    <source>
        <dbReference type="Google" id="ProtNLM"/>
    </source>
</evidence>
<proteinExistence type="predicted"/>
<keyword evidence="2" id="KW-1185">Reference proteome</keyword>
<gene>
    <name evidence="1" type="ORF">EDD18DRAFT_1360020</name>
</gene>
<dbReference type="Proteomes" id="UP001175228">
    <property type="component" value="Unassembled WGS sequence"/>
</dbReference>
<dbReference type="AlphaFoldDB" id="A0AA39PRS3"/>
<sequence>MDYLSQFNFDITYIKGDNNKVADCLSRYYKNDTWEDMHNMDDYIQADTHINLNGDDLPPSRLQEVHDKVIEICAMQDVIHKHSQGLQEKKEIRDTKALEMADAAEKEQPTSPCSHTSMNTQLDYTLTDMLQSRPDLAQTYRNNDVFADAV</sequence>
<evidence type="ECO:0000313" key="2">
    <source>
        <dbReference type="Proteomes" id="UP001175228"/>
    </source>
</evidence>
<evidence type="ECO:0000313" key="1">
    <source>
        <dbReference type="EMBL" id="KAK0488063.1"/>
    </source>
</evidence>
<reference evidence="1" key="1">
    <citation type="submission" date="2023-06" db="EMBL/GenBank/DDBJ databases">
        <authorList>
            <consortium name="Lawrence Berkeley National Laboratory"/>
            <person name="Ahrendt S."/>
            <person name="Sahu N."/>
            <person name="Indic B."/>
            <person name="Wong-Bajracharya J."/>
            <person name="Merenyi Z."/>
            <person name="Ke H.-M."/>
            <person name="Monk M."/>
            <person name="Kocsube S."/>
            <person name="Drula E."/>
            <person name="Lipzen A."/>
            <person name="Balint B."/>
            <person name="Henrissat B."/>
            <person name="Andreopoulos B."/>
            <person name="Martin F.M."/>
            <person name="Harder C.B."/>
            <person name="Rigling D."/>
            <person name="Ford K.L."/>
            <person name="Foster G.D."/>
            <person name="Pangilinan J."/>
            <person name="Papanicolaou A."/>
            <person name="Barry K."/>
            <person name="LaButti K."/>
            <person name="Viragh M."/>
            <person name="Koriabine M."/>
            <person name="Yan M."/>
            <person name="Riley R."/>
            <person name="Champramary S."/>
            <person name="Plett K.L."/>
            <person name="Tsai I.J."/>
            <person name="Slot J."/>
            <person name="Sipos G."/>
            <person name="Plett J."/>
            <person name="Nagy L.G."/>
            <person name="Grigoriev I.V."/>
        </authorList>
    </citation>
    <scope>NUCLEOTIDE SEQUENCE</scope>
    <source>
        <strain evidence="1">HWK02</strain>
    </source>
</reference>
<comment type="caution">
    <text evidence="1">The sequence shown here is derived from an EMBL/GenBank/DDBJ whole genome shotgun (WGS) entry which is preliminary data.</text>
</comment>
<protein>
    <recommendedName>
        <fullName evidence="3">Reverse transcriptase RNase H-like domain-containing protein</fullName>
    </recommendedName>
</protein>
<dbReference type="EMBL" id="JAUEPU010000042">
    <property type="protein sequence ID" value="KAK0488063.1"/>
    <property type="molecule type" value="Genomic_DNA"/>
</dbReference>
<accession>A0AA39PRS3</accession>
<name>A0AA39PRS3_9AGAR</name>